<proteinExistence type="predicted"/>
<dbReference type="InterPro" id="IPR011991">
    <property type="entry name" value="ArsR-like_HTH"/>
</dbReference>
<dbReference type="GO" id="GO:0003700">
    <property type="term" value="F:DNA-binding transcription factor activity"/>
    <property type="evidence" value="ECO:0007669"/>
    <property type="project" value="InterPro"/>
</dbReference>
<dbReference type="SUPFAM" id="SSF46785">
    <property type="entry name" value="Winged helix' DNA-binding domain"/>
    <property type="match status" value="1"/>
</dbReference>
<protein>
    <recommendedName>
        <fullName evidence="4">HTH arsR-type domain-containing protein</fullName>
    </recommendedName>
</protein>
<evidence type="ECO:0000256" key="3">
    <source>
        <dbReference type="ARBA" id="ARBA00023163"/>
    </source>
</evidence>
<reference evidence="5" key="1">
    <citation type="journal article" date="2014" name="Genome Biol. Evol.">
        <title>Pangenome evidence for extensive interdomain horizontal transfer affecting lineage core and shell genes in uncultured planktonic thaumarchaeota and euryarchaeota.</title>
        <authorList>
            <person name="Deschamps P."/>
            <person name="Zivanovic Y."/>
            <person name="Moreira D."/>
            <person name="Rodriguez-Valera F."/>
            <person name="Lopez-Garcia P."/>
        </authorList>
    </citation>
    <scope>NUCLEOTIDE SEQUENCE</scope>
</reference>
<dbReference type="PANTHER" id="PTHR33154">
    <property type="entry name" value="TRANSCRIPTIONAL REGULATOR, ARSR FAMILY"/>
    <property type="match status" value="1"/>
</dbReference>
<evidence type="ECO:0000256" key="1">
    <source>
        <dbReference type="ARBA" id="ARBA00023015"/>
    </source>
</evidence>
<dbReference type="InterPro" id="IPR036388">
    <property type="entry name" value="WH-like_DNA-bd_sf"/>
</dbReference>
<keyword evidence="3" id="KW-0804">Transcription</keyword>
<keyword evidence="2" id="KW-0238">DNA-binding</keyword>
<dbReference type="InterPro" id="IPR001845">
    <property type="entry name" value="HTH_ArsR_DNA-bd_dom"/>
</dbReference>
<evidence type="ECO:0000256" key="2">
    <source>
        <dbReference type="ARBA" id="ARBA00023125"/>
    </source>
</evidence>
<dbReference type="GO" id="GO:0003677">
    <property type="term" value="F:DNA binding"/>
    <property type="evidence" value="ECO:0007669"/>
    <property type="project" value="UniProtKB-KW"/>
</dbReference>
<dbReference type="CDD" id="cd00090">
    <property type="entry name" value="HTH_ARSR"/>
    <property type="match status" value="1"/>
</dbReference>
<feature type="domain" description="HTH arsR-type" evidence="4">
    <location>
        <begin position="10"/>
        <end position="91"/>
    </location>
</feature>
<name>A0A075G8Y6_9EURY</name>
<accession>A0A075G8Y6</accession>
<dbReference type="Pfam" id="PF12840">
    <property type="entry name" value="HTH_20"/>
    <property type="match status" value="1"/>
</dbReference>
<dbReference type="InterPro" id="IPR051081">
    <property type="entry name" value="HTH_MetalResp_TranReg"/>
</dbReference>
<evidence type="ECO:0000313" key="5">
    <source>
        <dbReference type="EMBL" id="AIF00114.1"/>
    </source>
</evidence>
<keyword evidence="1" id="KW-0805">Transcription regulation</keyword>
<dbReference type="InterPro" id="IPR036390">
    <property type="entry name" value="WH_DNA-bd_sf"/>
</dbReference>
<evidence type="ECO:0000259" key="4">
    <source>
        <dbReference type="SMART" id="SM00418"/>
    </source>
</evidence>
<dbReference type="AlphaFoldDB" id="A0A075G8Y6"/>
<dbReference type="EMBL" id="KF900581">
    <property type="protein sequence ID" value="AIF00114.1"/>
    <property type="molecule type" value="Genomic_DNA"/>
</dbReference>
<sequence>MAKIRGDTRQVALAHETRRGIVETLQNVEEKSTVQIQETIGVTRYHLYHHLKQLVSAGIIENHRDEGRARWWRLTGPIDLDVGASADQPDLSGLPDEVSALIRRGSDVHWVEIPGSARDSIAAKKMLESVADEWGVELDLPFTFTPGGILIIGKPRN</sequence>
<dbReference type="PANTHER" id="PTHR33154:SF33">
    <property type="entry name" value="TRANSCRIPTIONAL REPRESSOR SDPR"/>
    <property type="match status" value="1"/>
</dbReference>
<dbReference type="SMART" id="SM00418">
    <property type="entry name" value="HTH_ARSR"/>
    <property type="match status" value="1"/>
</dbReference>
<organism evidence="5">
    <name type="scientific">uncultured marine group II/III euryarchaeote KM3_12_C02</name>
    <dbReference type="NCBI Taxonomy" id="1457858"/>
    <lineage>
        <taxon>Archaea</taxon>
        <taxon>Methanobacteriati</taxon>
        <taxon>Methanobacteriota</taxon>
        <taxon>environmental samples</taxon>
    </lineage>
</organism>
<dbReference type="Gene3D" id="1.10.10.10">
    <property type="entry name" value="Winged helix-like DNA-binding domain superfamily/Winged helix DNA-binding domain"/>
    <property type="match status" value="1"/>
</dbReference>